<evidence type="ECO:0000313" key="2">
    <source>
        <dbReference type="EMBL" id="APG12236.1"/>
    </source>
</evidence>
<dbReference type="EMBL" id="CP017637">
    <property type="protein sequence ID" value="APG12236.1"/>
    <property type="molecule type" value="Genomic_DNA"/>
</dbReference>
<reference evidence="2 3" key="1">
    <citation type="submission" date="2016-11" db="EMBL/GenBank/DDBJ databases">
        <title>Complete Genome Sequence of Bradyrhizobium sp. strain J5, an isolated from soybean nodule in Hokkaido.</title>
        <authorList>
            <person name="Kanehara K."/>
        </authorList>
    </citation>
    <scope>NUCLEOTIDE SEQUENCE [LARGE SCALE GENOMIC DNA]</scope>
    <source>
        <strain evidence="2 3">J5</strain>
    </source>
</reference>
<name>A0A1L3FG03_BRAJP</name>
<protein>
    <submittedName>
        <fullName evidence="2">Uncharacterized protein</fullName>
    </submittedName>
</protein>
<sequence>MTMSYLDVFLAFLGMTFGLPSVLPGLFFQPKAGPPRTSQAASTDAGPTATDDDVTAI</sequence>
<feature type="region of interest" description="Disordered" evidence="1">
    <location>
        <begin position="32"/>
        <end position="57"/>
    </location>
</feature>
<evidence type="ECO:0000313" key="3">
    <source>
        <dbReference type="Proteomes" id="UP000181962"/>
    </source>
</evidence>
<evidence type="ECO:0000256" key="1">
    <source>
        <dbReference type="SAM" id="MobiDB-lite"/>
    </source>
</evidence>
<gene>
    <name evidence="2" type="ORF">BKD09_28270</name>
</gene>
<accession>A0A1L3FG03</accession>
<dbReference type="Proteomes" id="UP000181962">
    <property type="component" value="Chromosome"/>
</dbReference>
<dbReference type="RefSeq" id="WP_155795242.1">
    <property type="nucleotide sequence ID" value="NZ_CP017637.1"/>
</dbReference>
<organism evidence="2 3">
    <name type="scientific">Bradyrhizobium japonicum</name>
    <dbReference type="NCBI Taxonomy" id="375"/>
    <lineage>
        <taxon>Bacteria</taxon>
        <taxon>Pseudomonadati</taxon>
        <taxon>Pseudomonadota</taxon>
        <taxon>Alphaproteobacteria</taxon>
        <taxon>Hyphomicrobiales</taxon>
        <taxon>Nitrobacteraceae</taxon>
        <taxon>Bradyrhizobium</taxon>
    </lineage>
</organism>
<dbReference type="AlphaFoldDB" id="A0A1L3FG03"/>
<proteinExistence type="predicted"/>
<dbReference type="OrthoDB" id="8253739at2"/>